<dbReference type="AlphaFoldDB" id="A0A6J4D1Y4"/>
<dbReference type="InterPro" id="IPR002052">
    <property type="entry name" value="DNA_methylase_N6_adenine_CS"/>
</dbReference>
<evidence type="ECO:0000313" key="9">
    <source>
        <dbReference type="Proteomes" id="UP000317935"/>
    </source>
</evidence>
<dbReference type="PRINTS" id="PR00506">
    <property type="entry name" value="D21N6MTFRASE"/>
</dbReference>
<evidence type="ECO:0000256" key="1">
    <source>
        <dbReference type="ARBA" id="ARBA00006594"/>
    </source>
</evidence>
<evidence type="ECO:0000256" key="2">
    <source>
        <dbReference type="ARBA" id="ARBA00011900"/>
    </source>
</evidence>
<dbReference type="Proteomes" id="UP000317935">
    <property type="component" value="Plasmid pSNTW101c_1"/>
</dbReference>
<accession>A0A6J4D1Y4</accession>
<feature type="domain" description="DNA methylase N-4/N-6" evidence="7">
    <location>
        <begin position="24"/>
        <end position="245"/>
    </location>
</feature>
<dbReference type="InterPro" id="IPR002941">
    <property type="entry name" value="DNA_methylase_N4/N6"/>
</dbReference>
<protein>
    <recommendedName>
        <fullName evidence="2">site-specific DNA-methyltransferase (adenine-specific)</fullName>
        <ecNumber evidence="2">2.1.1.72</ecNumber>
    </recommendedName>
</protein>
<keyword evidence="3" id="KW-0489">Methyltransferase</keyword>
<evidence type="ECO:0000256" key="4">
    <source>
        <dbReference type="ARBA" id="ARBA00022679"/>
    </source>
</evidence>
<dbReference type="Pfam" id="PF01555">
    <property type="entry name" value="N6_N4_Mtase"/>
    <property type="match status" value="1"/>
</dbReference>
<dbReference type="EMBL" id="AP019775">
    <property type="protein sequence ID" value="BCD71092.1"/>
    <property type="molecule type" value="Genomic_DNA"/>
</dbReference>
<keyword evidence="4" id="KW-0808">Transferase</keyword>
<dbReference type="GO" id="GO:0032259">
    <property type="term" value="P:methylation"/>
    <property type="evidence" value="ECO:0007669"/>
    <property type="project" value="UniProtKB-KW"/>
</dbReference>
<dbReference type="EC" id="2.1.1.72" evidence="2"/>
<dbReference type="InterPro" id="IPR029063">
    <property type="entry name" value="SAM-dependent_MTases_sf"/>
</dbReference>
<gene>
    <name evidence="8" type="ORF">SNTW_17370</name>
</gene>
<dbReference type="SUPFAM" id="SSF53335">
    <property type="entry name" value="S-adenosyl-L-methionine-dependent methyltransferases"/>
    <property type="match status" value="1"/>
</dbReference>
<name>A0A6J4D1Y4_9HELI</name>
<geneLocation type="plasmid" evidence="8 9">
    <name>pSNTW101c_1</name>
</geneLocation>
<dbReference type="GO" id="GO:0009007">
    <property type="term" value="F:site-specific DNA-methyltransferase (adenine-specific) activity"/>
    <property type="evidence" value="ECO:0007669"/>
    <property type="project" value="UniProtKB-EC"/>
</dbReference>
<evidence type="ECO:0000256" key="6">
    <source>
        <dbReference type="ARBA" id="ARBA00047942"/>
    </source>
</evidence>
<dbReference type="Gene3D" id="3.40.50.150">
    <property type="entry name" value="Vaccinia Virus protein VP39"/>
    <property type="match status" value="1"/>
</dbReference>
<sequence length="252" mass="28964">MLSYNEIHSLDVFEFLNLLPKCSIDLAIVDPPYNLGVAQWDCFGSEQEFLEFSYAWIDALLPKLKPTASFYIFNTAYHCALFLVYLQGKAHFKNWITWHKKDGFANARKKFNNASESILFYTLSEQYIFNCDAIRTPYESTARIQAATKKGILKNNKRWFPNPNGKLCTDVWHISSQRHQEKINGRLVKQKHPTIKPYDLIERIIKASSLPKNVVLDLFAGSGIALEVCQNLDRLYLGTDINHNNFKAHVAG</sequence>
<dbReference type="GO" id="GO:0008170">
    <property type="term" value="F:N-methyltransferase activity"/>
    <property type="evidence" value="ECO:0007669"/>
    <property type="project" value="InterPro"/>
</dbReference>
<evidence type="ECO:0000256" key="5">
    <source>
        <dbReference type="ARBA" id="ARBA00022691"/>
    </source>
</evidence>
<reference evidence="8 9" key="1">
    <citation type="submission" date="2019-06" db="EMBL/GenBank/DDBJ databases">
        <title>Complete genome sequence of Helicobacter suis SNTW101c.</title>
        <authorList>
            <person name="Rimbara E."/>
            <person name="Suzuki M."/>
            <person name="Matsui H."/>
            <person name="Nakamura M."/>
            <person name="Mori S."/>
            <person name="Shibayama K."/>
        </authorList>
    </citation>
    <scope>NUCLEOTIDE SEQUENCE [LARGE SCALE GENOMIC DNA]</scope>
    <source>
        <strain evidence="8 9">SNTW101c</strain>
        <plasmid evidence="8 9">pSNTW101c_1</plasmid>
    </source>
</reference>
<keyword evidence="5" id="KW-0949">S-adenosyl-L-methionine</keyword>
<dbReference type="PROSITE" id="PS00092">
    <property type="entry name" value="N6_MTASE"/>
    <property type="match status" value="1"/>
</dbReference>
<dbReference type="InterPro" id="IPR002295">
    <property type="entry name" value="N4/N6-MTase_EcoPI_Mod-like"/>
</dbReference>
<dbReference type="RefSeq" id="WP_104705802.1">
    <property type="nucleotide sequence ID" value="NZ_AP019775.1"/>
</dbReference>
<evidence type="ECO:0000313" key="8">
    <source>
        <dbReference type="EMBL" id="BCD71092.1"/>
    </source>
</evidence>
<proteinExistence type="inferred from homology"/>
<evidence type="ECO:0000256" key="3">
    <source>
        <dbReference type="ARBA" id="ARBA00022603"/>
    </source>
</evidence>
<keyword evidence="8" id="KW-0614">Plasmid</keyword>
<comment type="similarity">
    <text evidence="1">Belongs to the N(4)/N(6)-methyltransferase family.</text>
</comment>
<dbReference type="GO" id="GO:0003677">
    <property type="term" value="F:DNA binding"/>
    <property type="evidence" value="ECO:0007669"/>
    <property type="project" value="InterPro"/>
</dbReference>
<organism evidence="8 9">
    <name type="scientific">Helicobacter suis</name>
    <dbReference type="NCBI Taxonomy" id="104628"/>
    <lineage>
        <taxon>Bacteria</taxon>
        <taxon>Pseudomonadati</taxon>
        <taxon>Campylobacterota</taxon>
        <taxon>Epsilonproteobacteria</taxon>
        <taxon>Campylobacterales</taxon>
        <taxon>Helicobacteraceae</taxon>
        <taxon>Helicobacter</taxon>
    </lineage>
</organism>
<comment type="catalytic activity">
    <reaction evidence="6">
        <text>a 2'-deoxyadenosine in DNA + S-adenosyl-L-methionine = an N(6)-methyl-2'-deoxyadenosine in DNA + S-adenosyl-L-homocysteine + H(+)</text>
        <dbReference type="Rhea" id="RHEA:15197"/>
        <dbReference type="Rhea" id="RHEA-COMP:12418"/>
        <dbReference type="Rhea" id="RHEA-COMP:12419"/>
        <dbReference type="ChEBI" id="CHEBI:15378"/>
        <dbReference type="ChEBI" id="CHEBI:57856"/>
        <dbReference type="ChEBI" id="CHEBI:59789"/>
        <dbReference type="ChEBI" id="CHEBI:90615"/>
        <dbReference type="ChEBI" id="CHEBI:90616"/>
        <dbReference type="EC" id="2.1.1.72"/>
    </reaction>
</comment>
<evidence type="ECO:0000259" key="7">
    <source>
        <dbReference type="Pfam" id="PF01555"/>
    </source>
</evidence>